<dbReference type="Proteomes" id="UP000004705">
    <property type="component" value="Chromosome"/>
</dbReference>
<keyword evidence="3" id="KW-1185">Reference proteome</keyword>
<evidence type="ECO:0000313" key="2">
    <source>
        <dbReference type="EMBL" id="EHY89869.1"/>
    </source>
</evidence>
<protein>
    <submittedName>
        <fullName evidence="2">Uncharacterized protein</fullName>
    </submittedName>
</protein>
<evidence type="ECO:0000256" key="1">
    <source>
        <dbReference type="SAM" id="MobiDB-lite"/>
    </source>
</evidence>
<evidence type="ECO:0000313" key="3">
    <source>
        <dbReference type="Proteomes" id="UP000004705"/>
    </source>
</evidence>
<proteinExistence type="predicted"/>
<accession>H8GDA5</accession>
<reference evidence="2 3" key="1">
    <citation type="journal article" date="2012" name="Stand. Genomic Sci.">
        <title>Genome sequence of the soil bacterium Saccharomonospora azurea type strain (NA-128(T)).</title>
        <authorList>
            <person name="Klenk H.P."/>
            <person name="Held B."/>
            <person name="Lucas S."/>
            <person name="Lapidus A."/>
            <person name="Copeland A."/>
            <person name="Hammon N."/>
            <person name="Pitluck S."/>
            <person name="Goodwin L.A."/>
            <person name="Han C."/>
            <person name="Tapia R."/>
            <person name="Brambilla E.M."/>
            <person name="Potter G."/>
            <person name="Land M."/>
            <person name="Ivanova N."/>
            <person name="Rohde M."/>
            <person name="Goker M."/>
            <person name="Detter J.C."/>
            <person name="Kyrpides N.C."/>
            <person name="Woyke T."/>
        </authorList>
    </citation>
    <scope>NUCLEOTIDE SEQUENCE [LARGE SCALE GENOMIC DNA]</scope>
    <source>
        <strain evidence="2 3">NA-128</strain>
    </source>
</reference>
<sequence>MTPEMFDSVEAYNATHPTSPFPAEPRARNVLRGYRAAMQGVTDDVTGTGSGASLTVDFLPGGAPWPDEADRVGTVVASRWGEGPVFVLAEGVSLRAAWEAVREAWPTHLSAVRSALETVDRIDAGKA</sequence>
<dbReference type="AlphaFoldDB" id="H8GDA5"/>
<dbReference type="EMBL" id="CM001466">
    <property type="protein sequence ID" value="EHY89869.1"/>
    <property type="molecule type" value="Genomic_DNA"/>
</dbReference>
<dbReference type="HOGENOM" id="CLU_2048040_0_0_11"/>
<dbReference type="RefSeq" id="WP_005442898.1">
    <property type="nucleotide sequence ID" value="NZ_CM001466.1"/>
</dbReference>
<organism evidence="2 3">
    <name type="scientific">Saccharomonospora azurea NA-128</name>
    <dbReference type="NCBI Taxonomy" id="882081"/>
    <lineage>
        <taxon>Bacteria</taxon>
        <taxon>Bacillati</taxon>
        <taxon>Actinomycetota</taxon>
        <taxon>Actinomycetes</taxon>
        <taxon>Pseudonocardiales</taxon>
        <taxon>Pseudonocardiaceae</taxon>
        <taxon>Saccharomonospora</taxon>
    </lineage>
</organism>
<feature type="region of interest" description="Disordered" evidence="1">
    <location>
        <begin position="1"/>
        <end position="25"/>
    </location>
</feature>
<name>H8GDA5_9PSEU</name>
<gene>
    <name evidence="2" type="ORF">SacazDRAFT_02986</name>
</gene>